<dbReference type="InterPro" id="IPR011989">
    <property type="entry name" value="ARM-like"/>
</dbReference>
<comment type="caution">
    <text evidence="1">The sequence shown here is derived from an EMBL/GenBank/DDBJ whole genome shotgun (WGS) entry which is preliminary data.</text>
</comment>
<sequence>MRPDCSAFLNWNEEELESEHEMAVVFRSLVATMKLQPALNDIREAKAVKFLKSLDRDTQEYTDALFTSLASFSDESLTGFVQSIVVLISSPSQAITTATMKMLRSLIVYSSAKVRIALIEADLIPQIVITLNPLSLSFAEAVDIHINVTRIIFQSLWLATPGGLTQLKLKDRNEQQDVHETVFQQVLFPSEKYIWHLCVNLESIVDGEQSSYFLFLLARLLKISPYYQQ</sequence>
<name>A0ABQ9WRL4_9EUKA</name>
<reference evidence="1 2" key="1">
    <citation type="journal article" date="2022" name="bioRxiv">
        <title>Genomics of Preaxostyla Flagellates Illuminates Evolutionary Transitions and the Path Towards Mitochondrial Loss.</title>
        <authorList>
            <person name="Novak L.V.F."/>
            <person name="Treitli S.C."/>
            <person name="Pyrih J."/>
            <person name="Halakuc P."/>
            <person name="Pipaliya S.V."/>
            <person name="Vacek V."/>
            <person name="Brzon O."/>
            <person name="Soukal P."/>
            <person name="Eme L."/>
            <person name="Dacks J.B."/>
            <person name="Karnkowska A."/>
            <person name="Elias M."/>
            <person name="Hampl V."/>
        </authorList>
    </citation>
    <scope>NUCLEOTIDE SEQUENCE [LARGE SCALE GENOMIC DNA]</scope>
    <source>
        <strain evidence="1">NAU3</strain>
        <tissue evidence="1">Gut</tissue>
    </source>
</reference>
<organism evidence="1 2">
    <name type="scientific">Blattamonas nauphoetae</name>
    <dbReference type="NCBI Taxonomy" id="2049346"/>
    <lineage>
        <taxon>Eukaryota</taxon>
        <taxon>Metamonada</taxon>
        <taxon>Preaxostyla</taxon>
        <taxon>Oxymonadida</taxon>
        <taxon>Blattamonas</taxon>
    </lineage>
</organism>
<evidence type="ECO:0000313" key="1">
    <source>
        <dbReference type="EMBL" id="KAK2941397.1"/>
    </source>
</evidence>
<dbReference type="Gene3D" id="1.25.10.10">
    <property type="entry name" value="Leucine-rich Repeat Variant"/>
    <property type="match status" value="1"/>
</dbReference>
<dbReference type="EMBL" id="JARBJD010000506">
    <property type="protein sequence ID" value="KAK2941397.1"/>
    <property type="molecule type" value="Genomic_DNA"/>
</dbReference>
<accession>A0ABQ9WRL4</accession>
<dbReference type="InterPro" id="IPR016024">
    <property type="entry name" value="ARM-type_fold"/>
</dbReference>
<evidence type="ECO:0000313" key="2">
    <source>
        <dbReference type="Proteomes" id="UP001281761"/>
    </source>
</evidence>
<keyword evidence="2" id="KW-1185">Reference proteome</keyword>
<dbReference type="SUPFAM" id="SSF48371">
    <property type="entry name" value="ARM repeat"/>
    <property type="match status" value="1"/>
</dbReference>
<protein>
    <submittedName>
        <fullName evidence="1">Uncharacterized protein</fullName>
    </submittedName>
</protein>
<proteinExistence type="predicted"/>
<dbReference type="Proteomes" id="UP001281761">
    <property type="component" value="Unassembled WGS sequence"/>
</dbReference>
<gene>
    <name evidence="1" type="ORF">BLNAU_23690</name>
</gene>